<dbReference type="RefSeq" id="WP_178933957.1">
    <property type="nucleotide sequence ID" value="NZ_JACBAZ010000008.1"/>
</dbReference>
<dbReference type="GO" id="GO:0008324">
    <property type="term" value="F:monoatomic cation transmembrane transporter activity"/>
    <property type="evidence" value="ECO:0007669"/>
    <property type="project" value="InterPro"/>
</dbReference>
<dbReference type="InterPro" id="IPR027463">
    <property type="entry name" value="AcrB_DN_DC_subdom"/>
</dbReference>
<dbReference type="SUPFAM" id="SSF82714">
    <property type="entry name" value="Multidrug efflux transporter AcrB TolC docking domain, DN and DC subdomains"/>
    <property type="match status" value="2"/>
</dbReference>
<dbReference type="Gene3D" id="3.30.70.1320">
    <property type="entry name" value="Multidrug efflux transporter AcrB pore domain like"/>
    <property type="match status" value="1"/>
</dbReference>
<feature type="transmembrane region" description="Helical" evidence="8">
    <location>
        <begin position="362"/>
        <end position="382"/>
    </location>
</feature>
<organism evidence="9 10">
    <name type="scientific">Oceaniferula marina</name>
    <dbReference type="NCBI Taxonomy" id="2748318"/>
    <lineage>
        <taxon>Bacteria</taxon>
        <taxon>Pseudomonadati</taxon>
        <taxon>Verrucomicrobiota</taxon>
        <taxon>Verrucomicrobiia</taxon>
        <taxon>Verrucomicrobiales</taxon>
        <taxon>Verrucomicrobiaceae</taxon>
        <taxon>Oceaniferula</taxon>
    </lineage>
</organism>
<comment type="caution">
    <text evidence="9">The sequence shown here is derived from an EMBL/GenBank/DDBJ whole genome shotgun (WGS) entry which is preliminary data.</text>
</comment>
<dbReference type="GO" id="GO:0042910">
    <property type="term" value="F:xenobiotic transmembrane transporter activity"/>
    <property type="evidence" value="ECO:0007669"/>
    <property type="project" value="TreeGrafter"/>
</dbReference>
<dbReference type="SUPFAM" id="SSF82693">
    <property type="entry name" value="Multidrug efflux transporter AcrB pore domain, PN1, PN2, PC1 and PC2 subdomains"/>
    <property type="match status" value="2"/>
</dbReference>
<dbReference type="SUPFAM" id="SSF82866">
    <property type="entry name" value="Multidrug efflux transporter AcrB transmembrane domain"/>
    <property type="match status" value="2"/>
</dbReference>
<keyword evidence="10" id="KW-1185">Reference proteome</keyword>
<dbReference type="Gene3D" id="1.20.1640.10">
    <property type="entry name" value="Multidrug efflux transporter AcrB transmembrane domain"/>
    <property type="match status" value="2"/>
</dbReference>
<gene>
    <name evidence="9" type="ORF">HW115_15995</name>
</gene>
<dbReference type="Gene3D" id="3.30.70.1440">
    <property type="entry name" value="Multidrug efflux transporter AcrB pore domain"/>
    <property type="match status" value="1"/>
</dbReference>
<name>A0A851GSA7_9BACT</name>
<comment type="similarity">
    <text evidence="2">Belongs to the resistance-nodulation-cell division (RND) (TC 2.A.6) family.</text>
</comment>
<feature type="transmembrane region" description="Helical" evidence="8">
    <location>
        <begin position="443"/>
        <end position="461"/>
    </location>
</feature>
<dbReference type="PANTHER" id="PTHR32063">
    <property type="match status" value="1"/>
</dbReference>
<evidence type="ECO:0000256" key="1">
    <source>
        <dbReference type="ARBA" id="ARBA00004651"/>
    </source>
</evidence>
<keyword evidence="5 8" id="KW-0812">Transmembrane</keyword>
<dbReference type="GO" id="GO:0005886">
    <property type="term" value="C:plasma membrane"/>
    <property type="evidence" value="ECO:0007669"/>
    <property type="project" value="UniProtKB-SubCell"/>
</dbReference>
<keyword evidence="4" id="KW-1003">Cell membrane</keyword>
<evidence type="ECO:0000256" key="6">
    <source>
        <dbReference type="ARBA" id="ARBA00022989"/>
    </source>
</evidence>
<evidence type="ECO:0000313" key="10">
    <source>
        <dbReference type="Proteomes" id="UP000557872"/>
    </source>
</evidence>
<evidence type="ECO:0000256" key="8">
    <source>
        <dbReference type="SAM" id="Phobius"/>
    </source>
</evidence>
<dbReference type="PANTHER" id="PTHR32063:SF4">
    <property type="entry name" value="SLR6043 PROTEIN"/>
    <property type="match status" value="1"/>
</dbReference>
<keyword evidence="7 8" id="KW-0472">Membrane</keyword>
<evidence type="ECO:0000313" key="9">
    <source>
        <dbReference type="EMBL" id="NWK57124.1"/>
    </source>
</evidence>
<proteinExistence type="inferred from homology"/>
<evidence type="ECO:0000256" key="3">
    <source>
        <dbReference type="ARBA" id="ARBA00022448"/>
    </source>
</evidence>
<dbReference type="InterPro" id="IPR001036">
    <property type="entry name" value="Acrflvin-R"/>
</dbReference>
<evidence type="ECO:0000256" key="2">
    <source>
        <dbReference type="ARBA" id="ARBA00010942"/>
    </source>
</evidence>
<reference evidence="9 10" key="1">
    <citation type="submission" date="2020-07" db="EMBL/GenBank/DDBJ databases">
        <title>Roseicoccus Jingziensis gen. nov., sp. nov., isolated from coastal seawater.</title>
        <authorList>
            <person name="Feng X."/>
        </authorList>
    </citation>
    <scope>NUCLEOTIDE SEQUENCE [LARGE SCALE GENOMIC DNA]</scope>
    <source>
        <strain evidence="9 10">N1E253</strain>
    </source>
</reference>
<feature type="transmembrane region" description="Helical" evidence="8">
    <location>
        <begin position="336"/>
        <end position="355"/>
    </location>
</feature>
<feature type="transmembrane region" description="Helical" evidence="8">
    <location>
        <begin position="966"/>
        <end position="990"/>
    </location>
</feature>
<evidence type="ECO:0000256" key="4">
    <source>
        <dbReference type="ARBA" id="ARBA00022475"/>
    </source>
</evidence>
<protein>
    <submittedName>
        <fullName evidence="9">Efflux RND transporter permease subunit</fullName>
    </submittedName>
</protein>
<dbReference type="Gene3D" id="3.30.2090.10">
    <property type="entry name" value="Multidrug efflux transporter AcrB TolC docking domain, DN and DC subdomains"/>
    <property type="match status" value="2"/>
</dbReference>
<dbReference type="Proteomes" id="UP000557872">
    <property type="component" value="Unassembled WGS sequence"/>
</dbReference>
<comment type="subcellular location">
    <subcellularLocation>
        <location evidence="1">Cell membrane</location>
        <topology evidence="1">Multi-pass membrane protein</topology>
    </subcellularLocation>
</comment>
<dbReference type="AlphaFoldDB" id="A0A851GSA7"/>
<feature type="transmembrane region" description="Helical" evidence="8">
    <location>
        <begin position="866"/>
        <end position="885"/>
    </location>
</feature>
<feature type="transmembrane region" description="Helical" evidence="8">
    <location>
        <begin position="523"/>
        <end position="549"/>
    </location>
</feature>
<accession>A0A851GSA7</accession>
<dbReference type="Pfam" id="PF00873">
    <property type="entry name" value="ACR_tran"/>
    <property type="match status" value="1"/>
</dbReference>
<dbReference type="InterPro" id="IPR004763">
    <property type="entry name" value="CusA-like"/>
</dbReference>
<feature type="transmembrane region" description="Helical" evidence="8">
    <location>
        <begin position="467"/>
        <end position="498"/>
    </location>
</feature>
<dbReference type="NCBIfam" id="TIGR00914">
    <property type="entry name" value="2A0601"/>
    <property type="match status" value="1"/>
</dbReference>
<sequence>MLNKLIRFSLAHRGLILAVAITLLGTGYYRATQLPIEVLPDLTKPTVTILTEAPGLAPEEVETLVTVPLENSLMGVTGVTRLRATNDVGLSLIFVEFDWGTDIYQARQFVQERLLGTTESLPNGVTPYMTPVASLMGNIMLLGITDPSGEIEPRDLRTLADWTIARRIQGIRGIAEVLAMGGGIKQLQIQPDPDRMLSHGVSFDELRQAASEVVSNTTGGFLTESSQEIMVRNLGMTTDLDTIGSTEVRRVNNRSIRIKDVATVAWDTEPMRGDASANGHRGVVLSITKSPGFDTLNLTKEVEKALRDIEPNLPGNVTLTPIYKQSEFINLSYENLIEALWLGGFMVCIILFLFLMNVRVTLITLTSIPLSLGIAVIVFDLFKLSVNSMTLGGLAVAIGMVVDDAIVDVENVFRRLKENARKESPKPKLEVIASASSEVRSSILYATVLIILVFVPLLALSGVEGRLFTPIAIATIVSMAASFLVSLTVIPVLSSLLLNPKGKKKHKDSSLVRLMKWILKHTWLRLALNQPLAVIAIALTLLVGAGLLYPQMGNNFLPAFREPTYVIATTTAPGTSLKQTTELADTASKVIMQIEGVKTVGYRAGRAERGDHVVPVSTVEFEVDIDPESSRTRNEILDDIREAMSPVQMPGTFSAISSPLADRIGHMLSGVSAKIAIKIKGNDLEQLRKIGNEIQAVARTIPGLEEARVEQQAPIPQLRIEVDRERAQAYGITPGALNERLATLLGGEAVAEIYEGQRIYDVVVRLPLEWRESPERLANMYIDTSSGQRVPLKNLADIRQAKGPNTIKRENTQRRFVVSINPTAGDLVPLVEELKQRIGDEVSLPDGYFVSYEGEYVAQQDASRRIAIMSVLVLLVVAFLLYSYFGTPVFTFQVLADIPIALVGGIVLTYLTLNNISIATLVGFIAIAGIAARNSIMMISHYLHLMRHEGEGFTRQMIERGTLERLVPVLMTALSAGIALLPLVANLGFLPGLPDSNPAEAPGKEILNPVAIVIVGGLVTSTLLGLAVTPAVFWLFGRKAALKAVKQQSPATQ</sequence>
<keyword evidence="3" id="KW-0813">Transport</keyword>
<keyword evidence="6 8" id="KW-1133">Transmembrane helix</keyword>
<evidence type="ECO:0000256" key="5">
    <source>
        <dbReference type="ARBA" id="ARBA00022692"/>
    </source>
</evidence>
<dbReference type="EMBL" id="JACBAZ010000008">
    <property type="protein sequence ID" value="NWK57124.1"/>
    <property type="molecule type" value="Genomic_DNA"/>
</dbReference>
<dbReference type="PRINTS" id="PR00702">
    <property type="entry name" value="ACRIFLAVINRP"/>
</dbReference>
<evidence type="ECO:0000256" key="7">
    <source>
        <dbReference type="ARBA" id="ARBA00023136"/>
    </source>
</evidence>
<feature type="transmembrane region" description="Helical" evidence="8">
    <location>
        <begin position="892"/>
        <end position="912"/>
    </location>
</feature>
<feature type="transmembrane region" description="Helical" evidence="8">
    <location>
        <begin position="1010"/>
        <end position="1036"/>
    </location>
</feature>
<dbReference type="Gene3D" id="3.30.70.1430">
    <property type="entry name" value="Multidrug efflux transporter AcrB pore domain"/>
    <property type="match status" value="2"/>
</dbReference>